<proteinExistence type="predicted"/>
<reference evidence="1 2" key="1">
    <citation type="submission" date="2024-02" db="EMBL/GenBank/DDBJ databases">
        <title>Chromosome-scale genome assembly of the rough periwinkle Littorina saxatilis.</title>
        <authorList>
            <person name="De Jode A."/>
            <person name="Faria R."/>
            <person name="Formenti G."/>
            <person name="Sims Y."/>
            <person name="Smith T.P."/>
            <person name="Tracey A."/>
            <person name="Wood J.M.D."/>
            <person name="Zagrodzka Z.B."/>
            <person name="Johannesson K."/>
            <person name="Butlin R.K."/>
            <person name="Leder E.H."/>
        </authorList>
    </citation>
    <scope>NUCLEOTIDE SEQUENCE [LARGE SCALE GENOMIC DNA]</scope>
    <source>
        <strain evidence="1">Snail1</strain>
        <tissue evidence="1">Muscle</tissue>
    </source>
</reference>
<comment type="caution">
    <text evidence="1">The sequence shown here is derived from an EMBL/GenBank/DDBJ whole genome shotgun (WGS) entry which is preliminary data.</text>
</comment>
<sequence>MPLPPEAFETDSNNASAWVLRCEEEGDYTDINSLQDEGDENASVDASDEVDVYMDIDELQKRAAERRERKMIAKSK</sequence>
<name>A0AAN9BFU9_9CAEN</name>
<organism evidence="1 2">
    <name type="scientific">Littorina saxatilis</name>
    <dbReference type="NCBI Taxonomy" id="31220"/>
    <lineage>
        <taxon>Eukaryota</taxon>
        <taxon>Metazoa</taxon>
        <taxon>Spiralia</taxon>
        <taxon>Lophotrochozoa</taxon>
        <taxon>Mollusca</taxon>
        <taxon>Gastropoda</taxon>
        <taxon>Caenogastropoda</taxon>
        <taxon>Littorinimorpha</taxon>
        <taxon>Littorinoidea</taxon>
        <taxon>Littorinidae</taxon>
        <taxon>Littorina</taxon>
    </lineage>
</organism>
<dbReference type="AlphaFoldDB" id="A0AAN9BFU9"/>
<dbReference type="EMBL" id="JBAMIC010000007">
    <property type="protein sequence ID" value="KAK7105383.1"/>
    <property type="molecule type" value="Genomic_DNA"/>
</dbReference>
<evidence type="ECO:0000313" key="2">
    <source>
        <dbReference type="Proteomes" id="UP001374579"/>
    </source>
</evidence>
<protein>
    <submittedName>
        <fullName evidence="1">Uncharacterized protein</fullName>
    </submittedName>
</protein>
<evidence type="ECO:0000313" key="1">
    <source>
        <dbReference type="EMBL" id="KAK7105383.1"/>
    </source>
</evidence>
<gene>
    <name evidence="1" type="ORF">V1264_016772</name>
</gene>
<keyword evidence="2" id="KW-1185">Reference proteome</keyword>
<dbReference type="Proteomes" id="UP001374579">
    <property type="component" value="Unassembled WGS sequence"/>
</dbReference>
<accession>A0AAN9BFU9</accession>